<dbReference type="GO" id="GO:0016646">
    <property type="term" value="F:oxidoreductase activity, acting on the CH-NH group of donors, NAD or NADP as acceptor"/>
    <property type="evidence" value="ECO:0007669"/>
    <property type="project" value="UniProtKB-ARBA"/>
</dbReference>
<dbReference type="InterPro" id="IPR012349">
    <property type="entry name" value="Split_barrel_FMN-bd"/>
</dbReference>
<dbReference type="GO" id="GO:0010181">
    <property type="term" value="F:FMN binding"/>
    <property type="evidence" value="ECO:0007669"/>
    <property type="project" value="InterPro"/>
</dbReference>
<dbReference type="InterPro" id="IPR052174">
    <property type="entry name" value="Flavoredoxin"/>
</dbReference>
<dbReference type="PANTHER" id="PTHR43567">
    <property type="entry name" value="FLAVOREDOXIN-RELATED-RELATED"/>
    <property type="match status" value="1"/>
</dbReference>
<dbReference type="AlphaFoldDB" id="A0A7V5H3F2"/>
<comment type="caution">
    <text evidence="3">The sequence shown here is derived from an EMBL/GenBank/DDBJ whole genome shotgun (WGS) entry which is preliminary data.</text>
</comment>
<feature type="domain" description="Flavin reductase like" evidence="2">
    <location>
        <begin position="25"/>
        <end position="132"/>
    </location>
</feature>
<dbReference type="Proteomes" id="UP000886111">
    <property type="component" value="Unassembled WGS sequence"/>
</dbReference>
<comment type="similarity">
    <text evidence="1">Belongs to the flavoredoxin family.</text>
</comment>
<dbReference type="Pfam" id="PF01613">
    <property type="entry name" value="Flavin_Reduct"/>
    <property type="match status" value="1"/>
</dbReference>
<evidence type="ECO:0000259" key="2">
    <source>
        <dbReference type="Pfam" id="PF01613"/>
    </source>
</evidence>
<evidence type="ECO:0000313" key="3">
    <source>
        <dbReference type="EMBL" id="HHE55149.1"/>
    </source>
</evidence>
<protein>
    <submittedName>
        <fullName evidence="3">Flavin reductase family protein</fullName>
    </submittedName>
</protein>
<sequence length="174" mass="20525">MEQFKKVNLKSFEFNVFSLFDDQWFLLTAGDFAKKDFNTMTISWGSMGIMWNRPFVQVAVRPTRFTYQFMNRFDYFTLCAFPEKYRFALQLLGSRSGRDGNKIADSSLTPIASPGDNGVAFKEAQLIIEARKIYWDDFEPQKFVDPTIEENYAQNDYHRFYFGEIVNIFKNKKN</sequence>
<dbReference type="Gene3D" id="2.30.110.10">
    <property type="entry name" value="Electron Transport, Fmn-binding Protein, Chain A"/>
    <property type="match status" value="1"/>
</dbReference>
<dbReference type="InterPro" id="IPR002563">
    <property type="entry name" value="Flavin_Rdtase-like_dom"/>
</dbReference>
<gene>
    <name evidence="3" type="ORF">ENL21_05155</name>
</gene>
<reference evidence="3" key="1">
    <citation type="journal article" date="2020" name="mSystems">
        <title>Genome- and Community-Level Interaction Insights into Carbon Utilization and Element Cycling Functions of Hydrothermarchaeota in Hydrothermal Sediment.</title>
        <authorList>
            <person name="Zhou Z."/>
            <person name="Liu Y."/>
            <person name="Xu W."/>
            <person name="Pan J."/>
            <person name="Luo Z.H."/>
            <person name="Li M."/>
        </authorList>
    </citation>
    <scope>NUCLEOTIDE SEQUENCE [LARGE SCALE GENOMIC DNA]</scope>
    <source>
        <strain evidence="3">HyVt-76</strain>
    </source>
</reference>
<dbReference type="SUPFAM" id="SSF50475">
    <property type="entry name" value="FMN-binding split barrel"/>
    <property type="match status" value="1"/>
</dbReference>
<dbReference type="PANTHER" id="PTHR43567:SF5">
    <property type="entry name" value="HYPOTHETICAL CYTOSOLIC PROTEIN"/>
    <property type="match status" value="1"/>
</dbReference>
<name>A0A7V5H3F2_CALAY</name>
<accession>A0A7V5H3F2</accession>
<organism evidence="3">
    <name type="scientific">Caldithrix abyssi</name>
    <dbReference type="NCBI Taxonomy" id="187145"/>
    <lineage>
        <taxon>Bacteria</taxon>
        <taxon>Pseudomonadati</taxon>
        <taxon>Calditrichota</taxon>
        <taxon>Calditrichia</taxon>
        <taxon>Calditrichales</taxon>
        <taxon>Calditrichaceae</taxon>
        <taxon>Caldithrix</taxon>
    </lineage>
</organism>
<proteinExistence type="inferred from homology"/>
<evidence type="ECO:0000256" key="1">
    <source>
        <dbReference type="ARBA" id="ARBA00038054"/>
    </source>
</evidence>
<dbReference type="EMBL" id="DRTD01000380">
    <property type="protein sequence ID" value="HHE55149.1"/>
    <property type="molecule type" value="Genomic_DNA"/>
</dbReference>